<evidence type="ECO:0000313" key="3">
    <source>
        <dbReference type="Proteomes" id="UP001295684"/>
    </source>
</evidence>
<reference evidence="2" key="1">
    <citation type="submission" date="2023-07" db="EMBL/GenBank/DDBJ databases">
        <authorList>
            <consortium name="AG Swart"/>
            <person name="Singh M."/>
            <person name="Singh A."/>
            <person name="Seah K."/>
            <person name="Emmerich C."/>
        </authorList>
    </citation>
    <scope>NUCLEOTIDE SEQUENCE</scope>
    <source>
        <strain evidence="2">DP1</strain>
    </source>
</reference>
<comment type="caution">
    <text evidence="2">The sequence shown here is derived from an EMBL/GenBank/DDBJ whole genome shotgun (WGS) entry which is preliminary data.</text>
</comment>
<sequence length="226" mass="26078">MLSKSNPQEATFEPRLRKRSRLHKLSKAMNNNRVQGCAESCNSNHWNTKSYPKEVLRCLSSLAYKVNTRFFAARQNDGPILQTFLQEFLKYFLASAGVANLGYLLLYCVKYNRNNLFSLPKLASFTNLVIKKFRFMNLRLFRAKFIPFLTKFLLPWIAVGVMMAMLKVILIAGTKFMINPMCPVQSLSRSHMKGALSICRSHNQTEGRMNRRQINDVNLENSQEPN</sequence>
<organism evidence="2 3">
    <name type="scientific">Euplotes crassus</name>
    <dbReference type="NCBI Taxonomy" id="5936"/>
    <lineage>
        <taxon>Eukaryota</taxon>
        <taxon>Sar</taxon>
        <taxon>Alveolata</taxon>
        <taxon>Ciliophora</taxon>
        <taxon>Intramacronucleata</taxon>
        <taxon>Spirotrichea</taxon>
        <taxon>Hypotrichia</taxon>
        <taxon>Euplotida</taxon>
        <taxon>Euplotidae</taxon>
        <taxon>Moneuplotes</taxon>
    </lineage>
</organism>
<keyword evidence="1" id="KW-0472">Membrane</keyword>
<protein>
    <submittedName>
        <fullName evidence="2">Uncharacterized protein</fullName>
    </submittedName>
</protein>
<dbReference type="EMBL" id="CAMPGE010018373">
    <property type="protein sequence ID" value="CAI2376792.1"/>
    <property type="molecule type" value="Genomic_DNA"/>
</dbReference>
<gene>
    <name evidence="2" type="ORF">ECRASSUSDP1_LOCUS18169</name>
</gene>
<feature type="transmembrane region" description="Helical" evidence="1">
    <location>
        <begin position="152"/>
        <end position="173"/>
    </location>
</feature>
<evidence type="ECO:0000256" key="1">
    <source>
        <dbReference type="SAM" id="Phobius"/>
    </source>
</evidence>
<keyword evidence="1" id="KW-0812">Transmembrane</keyword>
<accession>A0AAD2D1R6</accession>
<keyword evidence="1" id="KW-1133">Transmembrane helix</keyword>
<dbReference type="AlphaFoldDB" id="A0AAD2D1R6"/>
<evidence type="ECO:0000313" key="2">
    <source>
        <dbReference type="EMBL" id="CAI2376792.1"/>
    </source>
</evidence>
<proteinExistence type="predicted"/>
<dbReference type="Proteomes" id="UP001295684">
    <property type="component" value="Unassembled WGS sequence"/>
</dbReference>
<name>A0AAD2D1R6_EUPCR</name>
<feature type="transmembrane region" description="Helical" evidence="1">
    <location>
        <begin position="88"/>
        <end position="109"/>
    </location>
</feature>
<keyword evidence="3" id="KW-1185">Reference proteome</keyword>